<organism evidence="1">
    <name type="scientific">marine sediment metagenome</name>
    <dbReference type="NCBI Taxonomy" id="412755"/>
    <lineage>
        <taxon>unclassified sequences</taxon>
        <taxon>metagenomes</taxon>
        <taxon>ecological metagenomes</taxon>
    </lineage>
</organism>
<comment type="caution">
    <text evidence="1">The sequence shown here is derived from an EMBL/GenBank/DDBJ whole genome shotgun (WGS) entry which is preliminary data.</text>
</comment>
<protein>
    <submittedName>
        <fullName evidence="1">Uncharacterized protein</fullName>
    </submittedName>
</protein>
<proteinExistence type="predicted"/>
<name>A0A0F9T110_9ZZZZ</name>
<dbReference type="EMBL" id="LAZR01002059">
    <property type="protein sequence ID" value="KKN35153.1"/>
    <property type="molecule type" value="Genomic_DNA"/>
</dbReference>
<dbReference type="AlphaFoldDB" id="A0A0F9T110"/>
<evidence type="ECO:0000313" key="1">
    <source>
        <dbReference type="EMBL" id="KKN35153.1"/>
    </source>
</evidence>
<accession>A0A0F9T110</accession>
<reference evidence="1" key="1">
    <citation type="journal article" date="2015" name="Nature">
        <title>Complex archaea that bridge the gap between prokaryotes and eukaryotes.</title>
        <authorList>
            <person name="Spang A."/>
            <person name="Saw J.H."/>
            <person name="Jorgensen S.L."/>
            <person name="Zaremba-Niedzwiedzka K."/>
            <person name="Martijn J."/>
            <person name="Lind A.E."/>
            <person name="van Eijk R."/>
            <person name="Schleper C."/>
            <person name="Guy L."/>
            <person name="Ettema T.J."/>
        </authorList>
    </citation>
    <scope>NUCLEOTIDE SEQUENCE</scope>
</reference>
<gene>
    <name evidence="1" type="ORF">LCGC14_0786470</name>
</gene>
<sequence length="48" mass="5781">MEKILLFSYLNELIIVVTELKYYDNDKIMLEACLKHYSKNSKKIKKNN</sequence>